<dbReference type="InterPro" id="IPR036188">
    <property type="entry name" value="FAD/NAD-bd_sf"/>
</dbReference>
<dbReference type="EMBL" id="QKNX01000002">
    <property type="protein sequence ID" value="TKR26221.1"/>
    <property type="molecule type" value="Genomic_DNA"/>
</dbReference>
<dbReference type="Gene3D" id="3.30.9.10">
    <property type="entry name" value="D-Amino Acid Oxidase, subunit A, domain 2"/>
    <property type="match status" value="1"/>
</dbReference>
<dbReference type="PANTHER" id="PTHR13847:SF287">
    <property type="entry name" value="FAD-DEPENDENT OXIDOREDUCTASE DOMAIN-CONTAINING PROTEIN 1"/>
    <property type="match status" value="1"/>
</dbReference>
<evidence type="ECO:0000313" key="4">
    <source>
        <dbReference type="Proteomes" id="UP000308037"/>
    </source>
</evidence>
<gene>
    <name evidence="3" type="ORF">DM868_06920</name>
</gene>
<dbReference type="GO" id="GO:0016491">
    <property type="term" value="F:oxidoreductase activity"/>
    <property type="evidence" value="ECO:0007669"/>
    <property type="project" value="UniProtKB-KW"/>
</dbReference>
<accession>A0A4U5JD74</accession>
<dbReference type="Pfam" id="PF01266">
    <property type="entry name" value="DAO"/>
    <property type="match status" value="1"/>
</dbReference>
<evidence type="ECO:0000256" key="1">
    <source>
        <dbReference type="ARBA" id="ARBA00023002"/>
    </source>
</evidence>
<feature type="domain" description="FAD dependent oxidoreductase" evidence="2">
    <location>
        <begin position="5"/>
        <end position="350"/>
    </location>
</feature>
<dbReference type="RefSeq" id="WP_137276137.1">
    <property type="nucleotide sequence ID" value="NZ_QKNX01000002.1"/>
</dbReference>
<dbReference type="GO" id="GO:0005737">
    <property type="term" value="C:cytoplasm"/>
    <property type="evidence" value="ECO:0007669"/>
    <property type="project" value="TreeGrafter"/>
</dbReference>
<evidence type="ECO:0000259" key="2">
    <source>
        <dbReference type="Pfam" id="PF01266"/>
    </source>
</evidence>
<name>A0A4U5JD74_9EURY</name>
<keyword evidence="4" id="KW-1185">Reference proteome</keyword>
<dbReference type="OrthoDB" id="2001at2157"/>
<dbReference type="InterPro" id="IPR006076">
    <property type="entry name" value="FAD-dep_OxRdtase"/>
</dbReference>
<sequence>MDETVTIIGGGIAGASVAYHLSEHTEASITVFERNAIGAETTARSTAVFRQMGDSELDPMKRYAMRLYNEFLADPRATPRYDPIGRLELATDDEHAAPLRAAEPSVGAYVEGEELAAITPVPELETDAVTGALYDPNAGIFSPVELTHEFVERARENGVEFLSNTEVTDIETDDGGVTAVRTVSERHPTTRVVCAAGPWNLALGRLVGLELPLRHTLAPIARLEPTEALPHPLPNIKHGASGYYFLGQPDGTVLVGHSPGSYADAGTEYDPETVPETVPEEVRSGMTDAIERFLPSLLDAEIVEEWVGVRSLTPDGHPIVGPTAVDGFSIVAFNSEGIQLAPATGRVIAANVADETQPGYAEAVSPARFDGDWTGE</sequence>
<proteinExistence type="predicted"/>
<dbReference type="PANTHER" id="PTHR13847">
    <property type="entry name" value="SARCOSINE DEHYDROGENASE-RELATED"/>
    <property type="match status" value="1"/>
</dbReference>
<organism evidence="3 4">
    <name type="scientific">Natronomonas salsuginis</name>
    <dbReference type="NCBI Taxonomy" id="2217661"/>
    <lineage>
        <taxon>Archaea</taxon>
        <taxon>Methanobacteriati</taxon>
        <taxon>Methanobacteriota</taxon>
        <taxon>Stenosarchaea group</taxon>
        <taxon>Halobacteria</taxon>
        <taxon>Halobacteriales</taxon>
        <taxon>Natronomonadaceae</taxon>
        <taxon>Natronomonas</taxon>
    </lineage>
</organism>
<dbReference type="Proteomes" id="UP000308037">
    <property type="component" value="Unassembled WGS sequence"/>
</dbReference>
<dbReference type="AlphaFoldDB" id="A0A4U5JD74"/>
<comment type="caution">
    <text evidence="3">The sequence shown here is derived from an EMBL/GenBank/DDBJ whole genome shotgun (WGS) entry which is preliminary data.</text>
</comment>
<reference evidence="3 4" key="1">
    <citation type="submission" date="2019-04" db="EMBL/GenBank/DDBJ databases">
        <title>Natronomonas sp. F20-122 a newhaloarchaeon isolated from a saline saltern of Isla Bacuta, Huelva, Spain.</title>
        <authorList>
            <person name="Duran-Viseras A."/>
            <person name="Sanchez-Porro C."/>
            <person name="Ventosa A."/>
        </authorList>
    </citation>
    <scope>NUCLEOTIDE SEQUENCE [LARGE SCALE GENOMIC DNA]</scope>
    <source>
        <strain evidence="3 4">F20-122</strain>
    </source>
</reference>
<dbReference type="SUPFAM" id="SSF51905">
    <property type="entry name" value="FAD/NAD(P)-binding domain"/>
    <property type="match status" value="1"/>
</dbReference>
<keyword evidence="1" id="KW-0560">Oxidoreductase</keyword>
<dbReference type="Gene3D" id="3.50.50.60">
    <property type="entry name" value="FAD/NAD(P)-binding domain"/>
    <property type="match status" value="1"/>
</dbReference>
<protein>
    <submittedName>
        <fullName evidence="3">FAD-binding oxidoreductase</fullName>
    </submittedName>
</protein>
<evidence type="ECO:0000313" key="3">
    <source>
        <dbReference type="EMBL" id="TKR26221.1"/>
    </source>
</evidence>